<keyword evidence="2" id="KW-0378">Hydrolase</keyword>
<keyword evidence="2" id="KW-0645">Protease</keyword>
<keyword evidence="2" id="KW-0121">Carboxypeptidase</keyword>
<sequence>MRGVRRRAPHIAAPPTRSAHPDTLRDREAVMMQLLHGERRWRLPAQGEDWLIVPSVDLERLKHPQTPVPDVFVSSALKRWLATSAAHTLYAMYEALGGSRPLGLSGLERGRYEQRLQQRLTEAFVHGELVALPMARPVLLPTPWPESPPLTSEEAPVEEQTWLAIELKDEEGNPIPHARYRVTLPDGSTREGTLNKNGYARVDGVNPGQCQVTFPELDGQSWS</sequence>
<evidence type="ECO:0000313" key="3">
    <source>
        <dbReference type="Proteomes" id="UP000533080"/>
    </source>
</evidence>
<accession>A0A7Y4IPY4</accession>
<evidence type="ECO:0000313" key="2">
    <source>
        <dbReference type="EMBL" id="NOJ83164.1"/>
    </source>
</evidence>
<dbReference type="AlphaFoldDB" id="A0A7Y4IPY4"/>
<proteinExistence type="predicted"/>
<feature type="region of interest" description="Disordered" evidence="1">
    <location>
        <begin position="1"/>
        <end position="22"/>
    </location>
</feature>
<reference evidence="2 3" key="1">
    <citation type="submission" date="2020-05" db="EMBL/GenBank/DDBJ databases">
        <authorList>
            <person name="Whitworth D."/>
        </authorList>
    </citation>
    <scope>NUCLEOTIDE SEQUENCE [LARGE SCALE GENOMIC DNA]</scope>
    <source>
        <strain evidence="2 3">AM005</strain>
    </source>
</reference>
<dbReference type="Proteomes" id="UP000533080">
    <property type="component" value="Unassembled WGS sequence"/>
</dbReference>
<evidence type="ECO:0000256" key="1">
    <source>
        <dbReference type="SAM" id="MobiDB-lite"/>
    </source>
</evidence>
<dbReference type="EMBL" id="JABFNT010000170">
    <property type="protein sequence ID" value="NOJ83164.1"/>
    <property type="molecule type" value="Genomic_DNA"/>
</dbReference>
<gene>
    <name evidence="2" type="ORF">HNV28_33460</name>
</gene>
<name>A0A7Y4IPY4_MYXXA</name>
<dbReference type="GO" id="GO:0004180">
    <property type="term" value="F:carboxypeptidase activity"/>
    <property type="evidence" value="ECO:0007669"/>
    <property type="project" value="UniProtKB-KW"/>
</dbReference>
<comment type="caution">
    <text evidence="2">The sequence shown here is derived from an EMBL/GenBank/DDBJ whole genome shotgun (WGS) entry which is preliminary data.</text>
</comment>
<organism evidence="2 3">
    <name type="scientific">Myxococcus xanthus</name>
    <dbReference type="NCBI Taxonomy" id="34"/>
    <lineage>
        <taxon>Bacteria</taxon>
        <taxon>Pseudomonadati</taxon>
        <taxon>Myxococcota</taxon>
        <taxon>Myxococcia</taxon>
        <taxon>Myxococcales</taxon>
        <taxon>Cystobacterineae</taxon>
        <taxon>Myxococcaceae</taxon>
        <taxon>Myxococcus</taxon>
    </lineage>
</organism>
<protein>
    <submittedName>
        <fullName evidence="2">Carboxypeptidase regulatory-like domain-containing protein</fullName>
    </submittedName>
</protein>